<dbReference type="Proteomes" id="UP000886819">
    <property type="component" value="Unassembled WGS sequence"/>
</dbReference>
<dbReference type="InterPro" id="IPR001466">
    <property type="entry name" value="Beta-lactam-related"/>
</dbReference>
<feature type="domain" description="Beta-lactamase-related" evidence="1">
    <location>
        <begin position="15"/>
        <end position="325"/>
    </location>
</feature>
<gene>
    <name evidence="2" type="ORF">IAA66_00030</name>
</gene>
<name>A0A9D0YU95_9FIRM</name>
<reference evidence="2" key="2">
    <citation type="journal article" date="2021" name="PeerJ">
        <title>Extensive microbial diversity within the chicken gut microbiome revealed by metagenomics and culture.</title>
        <authorList>
            <person name="Gilroy R."/>
            <person name="Ravi A."/>
            <person name="Getino M."/>
            <person name="Pursley I."/>
            <person name="Horton D.L."/>
            <person name="Alikhan N.F."/>
            <person name="Baker D."/>
            <person name="Gharbi K."/>
            <person name="Hall N."/>
            <person name="Watson M."/>
            <person name="Adriaenssens E.M."/>
            <person name="Foster-Nyarko E."/>
            <person name="Jarju S."/>
            <person name="Secka A."/>
            <person name="Antonio M."/>
            <person name="Oren A."/>
            <person name="Chaudhuri R.R."/>
            <person name="La Ragione R."/>
            <person name="Hildebrand F."/>
            <person name="Pallen M.J."/>
        </authorList>
    </citation>
    <scope>NUCLEOTIDE SEQUENCE</scope>
    <source>
        <strain evidence="2">ChiHile30-977</strain>
    </source>
</reference>
<dbReference type="EMBL" id="DVFI01000001">
    <property type="protein sequence ID" value="HIQ61960.1"/>
    <property type="molecule type" value="Genomic_DNA"/>
</dbReference>
<dbReference type="Pfam" id="PF00144">
    <property type="entry name" value="Beta-lactamase"/>
    <property type="match status" value="1"/>
</dbReference>
<dbReference type="SUPFAM" id="SSF56601">
    <property type="entry name" value="beta-lactamase/transpeptidase-like"/>
    <property type="match status" value="1"/>
</dbReference>
<dbReference type="Gene3D" id="3.40.710.10">
    <property type="entry name" value="DD-peptidase/beta-lactamase superfamily"/>
    <property type="match status" value="1"/>
</dbReference>
<proteinExistence type="predicted"/>
<dbReference type="InterPro" id="IPR012338">
    <property type="entry name" value="Beta-lactam/transpept-like"/>
</dbReference>
<organism evidence="2 3">
    <name type="scientific">Candidatus Avichristensenella intestinipullorum</name>
    <dbReference type="NCBI Taxonomy" id="2840693"/>
    <lineage>
        <taxon>Bacteria</taxon>
        <taxon>Bacillati</taxon>
        <taxon>Bacillota</taxon>
        <taxon>Clostridia</taxon>
        <taxon>Candidatus Avichristensenella</taxon>
    </lineage>
</organism>
<comment type="caution">
    <text evidence="2">The sequence shown here is derived from an EMBL/GenBank/DDBJ whole genome shotgun (WGS) entry which is preliminary data.</text>
</comment>
<dbReference type="InterPro" id="IPR050491">
    <property type="entry name" value="AmpC-like"/>
</dbReference>
<evidence type="ECO:0000259" key="1">
    <source>
        <dbReference type="Pfam" id="PF00144"/>
    </source>
</evidence>
<dbReference type="PANTHER" id="PTHR46825">
    <property type="entry name" value="D-ALANYL-D-ALANINE-CARBOXYPEPTIDASE/ENDOPEPTIDASE AMPH"/>
    <property type="match status" value="1"/>
</dbReference>
<protein>
    <submittedName>
        <fullName evidence="2">Beta-lactamase family protein</fullName>
    </submittedName>
</protein>
<evidence type="ECO:0000313" key="2">
    <source>
        <dbReference type="EMBL" id="HIQ61960.1"/>
    </source>
</evidence>
<dbReference type="AlphaFoldDB" id="A0A9D0YU95"/>
<evidence type="ECO:0000313" key="3">
    <source>
        <dbReference type="Proteomes" id="UP000886819"/>
    </source>
</evidence>
<dbReference type="PANTHER" id="PTHR46825:SF9">
    <property type="entry name" value="BETA-LACTAMASE-RELATED DOMAIN-CONTAINING PROTEIN"/>
    <property type="match status" value="1"/>
</dbReference>
<reference evidence="2" key="1">
    <citation type="submission" date="2020-10" db="EMBL/GenBank/DDBJ databases">
        <authorList>
            <person name="Gilroy R."/>
        </authorList>
    </citation>
    <scope>NUCLEOTIDE SEQUENCE</scope>
    <source>
        <strain evidence="2">ChiHile30-977</strain>
    </source>
</reference>
<sequence>MYDAIDLLCREREFSGALLLTREGEAVDKVAMGFANREAGVPVTPETTFYVASVTKQFTACCVMLLAQDGRLSVRDTLDKYIPEYVHAPEMTLFDLLHMRGGVPDALNDVLAGRLEEEKKTTSLSPREFALYSEREYCAGSSMRQTIDLANAHPLRFAPGTQMHYSNTEYRFLGEVVERVSGLSLEEFMRSRIWTPLGMTRTGMGRDRIEAVSYLRFEGDWLPLPKPDSRSGAGSVVSTVGDLTRWLYAVMEGRLLDAEGWKDVFTYLDNYGMGWQADARMPRGWHGHSGSLLGYRSRVFFEPARKRTIAFLANAKPQNPSGDDNQVFDYVLCRLADTE</sequence>
<accession>A0A9D0YU95</accession>